<evidence type="ECO:0000313" key="2">
    <source>
        <dbReference type="EMBL" id="KAG5415393.1"/>
    </source>
</evidence>
<protein>
    <submittedName>
        <fullName evidence="2">Uncharacterized protein</fullName>
    </submittedName>
</protein>
<dbReference type="Proteomes" id="UP000823674">
    <property type="component" value="Chromosome A01"/>
</dbReference>
<accession>A0ABQ7NX21</accession>
<evidence type="ECO:0000256" key="1">
    <source>
        <dbReference type="SAM" id="MobiDB-lite"/>
    </source>
</evidence>
<gene>
    <name evidence="2" type="primary">A01g507940.1_BraROA</name>
    <name evidence="2" type="ORF">IGI04_002960</name>
</gene>
<proteinExistence type="predicted"/>
<keyword evidence="3" id="KW-1185">Reference proteome</keyword>
<feature type="compositionally biased region" description="Basic and acidic residues" evidence="1">
    <location>
        <begin position="1"/>
        <end position="22"/>
    </location>
</feature>
<name>A0ABQ7NX21_BRACM</name>
<reference evidence="2 3" key="1">
    <citation type="submission" date="2021-03" db="EMBL/GenBank/DDBJ databases">
        <authorList>
            <person name="King G.J."/>
            <person name="Bancroft I."/>
            <person name="Baten A."/>
            <person name="Bloomfield J."/>
            <person name="Borpatragohain P."/>
            <person name="He Z."/>
            <person name="Irish N."/>
            <person name="Irwin J."/>
            <person name="Liu K."/>
            <person name="Mauleon R.P."/>
            <person name="Moore J."/>
            <person name="Morris R."/>
            <person name="Ostergaard L."/>
            <person name="Wang B."/>
            <person name="Wells R."/>
        </authorList>
    </citation>
    <scope>NUCLEOTIDE SEQUENCE [LARGE SCALE GENOMIC DNA]</scope>
    <source>
        <strain evidence="2">R-o-18</strain>
        <tissue evidence="2">Leaf</tissue>
    </source>
</reference>
<organism evidence="2 3">
    <name type="scientific">Brassica rapa subsp. trilocularis</name>
    <dbReference type="NCBI Taxonomy" id="1813537"/>
    <lineage>
        <taxon>Eukaryota</taxon>
        <taxon>Viridiplantae</taxon>
        <taxon>Streptophyta</taxon>
        <taxon>Embryophyta</taxon>
        <taxon>Tracheophyta</taxon>
        <taxon>Spermatophyta</taxon>
        <taxon>Magnoliopsida</taxon>
        <taxon>eudicotyledons</taxon>
        <taxon>Gunneridae</taxon>
        <taxon>Pentapetalae</taxon>
        <taxon>rosids</taxon>
        <taxon>malvids</taxon>
        <taxon>Brassicales</taxon>
        <taxon>Brassicaceae</taxon>
        <taxon>Brassiceae</taxon>
        <taxon>Brassica</taxon>
    </lineage>
</organism>
<evidence type="ECO:0000313" key="3">
    <source>
        <dbReference type="Proteomes" id="UP000823674"/>
    </source>
</evidence>
<dbReference type="EMBL" id="JADBGQ010000001">
    <property type="protein sequence ID" value="KAG5415393.1"/>
    <property type="molecule type" value="Genomic_DNA"/>
</dbReference>
<feature type="region of interest" description="Disordered" evidence="1">
    <location>
        <begin position="1"/>
        <end position="24"/>
    </location>
</feature>
<sequence length="80" mass="8748">MSSDESFERSAKDKGVTKKIVKESSGCSVKDIGEHDVHRILGSNGARTEHRKAELHGEDEMYYAAAVALGPSRDERSVAE</sequence>
<comment type="caution">
    <text evidence="2">The sequence shown here is derived from an EMBL/GenBank/DDBJ whole genome shotgun (WGS) entry which is preliminary data.</text>
</comment>